<dbReference type="EMBL" id="CP007142">
    <property type="protein sequence ID" value="AJQ93872.1"/>
    <property type="molecule type" value="Genomic_DNA"/>
</dbReference>
<sequence>MKYLLGLVVIAVVHGCATYGGATEEAVAAVRAENYAQAETEFAKVLPAQGKNALLHYLELGMIKHLDGQYEASNDLLEQAYQLADYLYADGTWQNVAVALSNPTVSTYHGAEYERAAINIIKALNYLSLAETTSAGSERLQHLDDAAIEIRRLNILLRRLETELGDYQQASDESETPAARIAQVLRTLTGNWNDPAALRYRSDAWGYYLSGLAYEMAGQWDDARIAFDDALRTYQDGAVKQYDLDPAMIDLSRQASASAESRAEHKTVSDRGDVVVVQLVDLMPRKGEMNLYVHLQEYGQLMEIQPVLLGSAENQRDQAAWFLMQYGDLGFTDILGRYLSGGIIQVVDDFAFAKKVPLFPIWDLVQQTELDKALAGGIRVAVPYYPSLEMTHNSRTRITLAGNPDFDKPMLLASSPARVALQQLLLDANRELRAAIGRELLKAILSYQVSNQFSEENDTLGFLTAAAGKVASTVSARADTRAWLTLPKEIRMQRLSLPPGHHELTLITHWDDGGVEQTQSLSVDVEAGTTQVVSIATINPHPEQEIAY</sequence>
<reference evidence="2 3" key="1">
    <citation type="submission" date="2014-01" db="EMBL/GenBank/DDBJ databases">
        <title>Full genme sequencing of cellulolytic bacterium Gynuella sunshinyii YC6258T gen. nov., sp. nov.</title>
        <authorList>
            <person name="Khan H."/>
            <person name="Chung E.J."/>
            <person name="Chung Y.R."/>
        </authorList>
    </citation>
    <scope>NUCLEOTIDE SEQUENCE [LARGE SCALE GENOMIC DNA]</scope>
    <source>
        <strain evidence="2 3">YC6258</strain>
    </source>
</reference>
<keyword evidence="3" id="KW-1185">Reference proteome</keyword>
<dbReference type="OrthoDB" id="9769023at2"/>
<dbReference type="RefSeq" id="WP_144407585.1">
    <property type="nucleotide sequence ID" value="NZ_CP007142.1"/>
</dbReference>
<accession>A0A0C5VGY7</accession>
<dbReference type="STRING" id="1445510.YC6258_01828"/>
<evidence type="ECO:0000256" key="1">
    <source>
        <dbReference type="SAM" id="Coils"/>
    </source>
</evidence>
<feature type="coiled-coil region" evidence="1">
    <location>
        <begin position="143"/>
        <end position="170"/>
    </location>
</feature>
<dbReference type="KEGG" id="gsn:YC6258_01828"/>
<dbReference type="InterPro" id="IPR011990">
    <property type="entry name" value="TPR-like_helical_dom_sf"/>
</dbReference>
<gene>
    <name evidence="2" type="ORF">YC6258_01828</name>
</gene>
<name>A0A0C5VGY7_9GAMM</name>
<dbReference type="SUPFAM" id="SSF48452">
    <property type="entry name" value="TPR-like"/>
    <property type="match status" value="1"/>
</dbReference>
<dbReference type="Proteomes" id="UP000032266">
    <property type="component" value="Chromosome"/>
</dbReference>
<evidence type="ECO:0000313" key="3">
    <source>
        <dbReference type="Proteomes" id="UP000032266"/>
    </source>
</evidence>
<keyword evidence="1" id="KW-0175">Coiled coil</keyword>
<dbReference type="HOGENOM" id="CLU_035715_3_0_6"/>
<proteinExistence type="predicted"/>
<dbReference type="AlphaFoldDB" id="A0A0C5VGY7"/>
<protein>
    <submittedName>
        <fullName evidence="2">Uncharacterized protein</fullName>
    </submittedName>
</protein>
<organism evidence="2 3">
    <name type="scientific">Gynuella sunshinyii YC6258</name>
    <dbReference type="NCBI Taxonomy" id="1445510"/>
    <lineage>
        <taxon>Bacteria</taxon>
        <taxon>Pseudomonadati</taxon>
        <taxon>Pseudomonadota</taxon>
        <taxon>Gammaproteobacteria</taxon>
        <taxon>Oceanospirillales</taxon>
        <taxon>Saccharospirillaceae</taxon>
        <taxon>Gynuella</taxon>
    </lineage>
</organism>
<evidence type="ECO:0000313" key="2">
    <source>
        <dbReference type="EMBL" id="AJQ93872.1"/>
    </source>
</evidence>